<reference evidence="2" key="1">
    <citation type="journal article" date="2018" name="Nat. Microbiol.">
        <title>Leveraging single-cell genomics to expand the fungal tree of life.</title>
        <authorList>
            <person name="Ahrendt S.R."/>
            <person name="Quandt C.A."/>
            <person name="Ciobanu D."/>
            <person name="Clum A."/>
            <person name="Salamov A."/>
            <person name="Andreopoulos B."/>
            <person name="Cheng J.F."/>
            <person name="Woyke T."/>
            <person name="Pelin A."/>
            <person name="Henrissat B."/>
            <person name="Reynolds N.K."/>
            <person name="Benny G.L."/>
            <person name="Smith M.E."/>
            <person name="James T.Y."/>
            <person name="Grigoriev I.V."/>
        </authorList>
    </citation>
    <scope>NUCLEOTIDE SEQUENCE [LARGE SCALE GENOMIC DNA]</scope>
</reference>
<keyword evidence="2" id="KW-1185">Reference proteome</keyword>
<evidence type="ECO:0000313" key="2">
    <source>
        <dbReference type="Proteomes" id="UP000269721"/>
    </source>
</evidence>
<evidence type="ECO:0000313" key="1">
    <source>
        <dbReference type="EMBL" id="RKO87385.1"/>
    </source>
</evidence>
<gene>
    <name evidence="1" type="ORF">BDK51DRAFT_38602</name>
</gene>
<sequence length="329" mass="38405">MIDDFKERIRETFYVAAKSEQHISEIDNDIIAYVETILKLYLDDIYNAFKPSMKTKKVKVNDVLDAMKGRPEFYAIKRCLIIKKFRKTVKNNDDDHGLESIDREILPSIKKSKRTIDESEDYSGGFPNNDTHSPKKKFKVIMDDDDVLESNVLDLGSTDNLTEHTLDSMLNDLNDESPEYHQFELCRKWNLDYDDKMTALMDINEYTSYSVVVNKKFIKETKEFLEWIRWPEEILPGKSDVCAVLSWLCTNKIKDIVRKARQVQFTKLTAISPFSVQNVSSEHEYYRWCPLTLQDIQTGYGSAIQLETPKASSSDRMAVYELFQRKSFT</sequence>
<dbReference type="Proteomes" id="UP000269721">
    <property type="component" value="Unassembled WGS sequence"/>
</dbReference>
<organism evidence="1 2">
    <name type="scientific">Blyttiomyces helicus</name>
    <dbReference type="NCBI Taxonomy" id="388810"/>
    <lineage>
        <taxon>Eukaryota</taxon>
        <taxon>Fungi</taxon>
        <taxon>Fungi incertae sedis</taxon>
        <taxon>Chytridiomycota</taxon>
        <taxon>Chytridiomycota incertae sedis</taxon>
        <taxon>Chytridiomycetes</taxon>
        <taxon>Chytridiomycetes incertae sedis</taxon>
        <taxon>Blyttiomyces</taxon>
    </lineage>
</organism>
<accession>A0A4P9W7M8</accession>
<name>A0A4P9W7M8_9FUNG</name>
<proteinExistence type="predicted"/>
<dbReference type="AlphaFoldDB" id="A0A4P9W7M8"/>
<protein>
    <submittedName>
        <fullName evidence="1">Uncharacterized protein</fullName>
    </submittedName>
</protein>
<dbReference type="EMBL" id="KZ997460">
    <property type="protein sequence ID" value="RKO87385.1"/>
    <property type="molecule type" value="Genomic_DNA"/>
</dbReference>